<feature type="transmembrane region" description="Helical" evidence="1">
    <location>
        <begin position="52"/>
        <end position="76"/>
    </location>
</feature>
<name>A0ABS6N8N2_9RHOB</name>
<organism evidence="2 3">
    <name type="scientific">Thalassococcus arenae</name>
    <dbReference type="NCBI Taxonomy" id="2851652"/>
    <lineage>
        <taxon>Bacteria</taxon>
        <taxon>Pseudomonadati</taxon>
        <taxon>Pseudomonadota</taxon>
        <taxon>Alphaproteobacteria</taxon>
        <taxon>Rhodobacterales</taxon>
        <taxon>Roseobacteraceae</taxon>
        <taxon>Thalassococcus</taxon>
    </lineage>
</organism>
<dbReference type="Proteomes" id="UP001166293">
    <property type="component" value="Unassembled WGS sequence"/>
</dbReference>
<keyword evidence="3" id="KW-1185">Reference proteome</keyword>
<evidence type="ECO:0000313" key="2">
    <source>
        <dbReference type="EMBL" id="MBV2360366.1"/>
    </source>
</evidence>
<protein>
    <submittedName>
        <fullName evidence="2">Uncharacterized protein</fullName>
    </submittedName>
</protein>
<sequence length="202" mass="22420">MKPDNVGLKVTTLDALAYLVPGTLLLWVLVQVEAARVGFLPADWPVTALDSAAAVALIVVLGVAMQMLGHVFKPVYDRVYKPWRRRKGDPVKARFDDRIAAEGVAFPQPYTYAKSALANAERPVDRVLMLEGISKMFRAVALGGLVTTGLAAALEWWSIAALSIAVLLSAFWVHAHYRFEATQEVYQAYLQWRETPEKPVKR</sequence>
<reference evidence="2" key="1">
    <citation type="submission" date="2021-06" db="EMBL/GenBank/DDBJ databases">
        <title>Thalassococcus sp. CAU 1522 isolated from sea sand, Republic of Korea.</title>
        <authorList>
            <person name="Kim W."/>
        </authorList>
    </citation>
    <scope>NUCLEOTIDE SEQUENCE</scope>
    <source>
        <strain evidence="2">CAU 1522</strain>
    </source>
</reference>
<comment type="caution">
    <text evidence="2">The sequence shown here is derived from an EMBL/GenBank/DDBJ whole genome shotgun (WGS) entry which is preliminary data.</text>
</comment>
<feature type="transmembrane region" description="Helical" evidence="1">
    <location>
        <begin position="136"/>
        <end position="153"/>
    </location>
</feature>
<dbReference type="EMBL" id="JAHRWL010000002">
    <property type="protein sequence ID" value="MBV2360366.1"/>
    <property type="molecule type" value="Genomic_DNA"/>
</dbReference>
<feature type="transmembrane region" description="Helical" evidence="1">
    <location>
        <begin position="12"/>
        <end position="32"/>
    </location>
</feature>
<proteinExistence type="predicted"/>
<keyword evidence="1" id="KW-0472">Membrane</keyword>
<evidence type="ECO:0000256" key="1">
    <source>
        <dbReference type="SAM" id="Phobius"/>
    </source>
</evidence>
<keyword evidence="1" id="KW-0812">Transmembrane</keyword>
<gene>
    <name evidence="2" type="ORF">KUH32_11305</name>
</gene>
<keyword evidence="1" id="KW-1133">Transmembrane helix</keyword>
<dbReference type="RefSeq" id="WP_217778456.1">
    <property type="nucleotide sequence ID" value="NZ_JAHRWL010000002.1"/>
</dbReference>
<accession>A0ABS6N8N2</accession>
<evidence type="ECO:0000313" key="3">
    <source>
        <dbReference type="Proteomes" id="UP001166293"/>
    </source>
</evidence>